<evidence type="ECO:0000313" key="2">
    <source>
        <dbReference type="EMBL" id="MFD1534547.1"/>
    </source>
</evidence>
<proteinExistence type="predicted"/>
<comment type="caution">
    <text evidence="2">The sequence shown here is derived from an EMBL/GenBank/DDBJ whole genome shotgun (WGS) entry which is preliminary data.</text>
</comment>
<dbReference type="EMBL" id="JBHUCP010000036">
    <property type="protein sequence ID" value="MFD1534547.1"/>
    <property type="molecule type" value="Genomic_DNA"/>
</dbReference>
<dbReference type="Proteomes" id="UP001597145">
    <property type="component" value="Unassembled WGS sequence"/>
</dbReference>
<dbReference type="SUPFAM" id="SSF88659">
    <property type="entry name" value="Sigma3 and sigma4 domains of RNA polymerase sigma factors"/>
    <property type="match status" value="1"/>
</dbReference>
<dbReference type="InterPro" id="IPR013324">
    <property type="entry name" value="RNA_pol_sigma_r3/r4-like"/>
</dbReference>
<name>A0ABW4FZP3_9PSEU</name>
<evidence type="ECO:0000259" key="1">
    <source>
        <dbReference type="Pfam" id="PF04545"/>
    </source>
</evidence>
<accession>A0ABW4FZP3</accession>
<dbReference type="Gene3D" id="1.10.10.10">
    <property type="entry name" value="Winged helix-like DNA-binding domain superfamily/Winged helix DNA-binding domain"/>
    <property type="match status" value="1"/>
</dbReference>
<dbReference type="InterPro" id="IPR007630">
    <property type="entry name" value="RNA_pol_sigma70_r4"/>
</dbReference>
<feature type="domain" description="RNA polymerase sigma-70 region 4" evidence="1">
    <location>
        <begin position="34"/>
        <end position="73"/>
    </location>
</feature>
<organism evidence="2 3">
    <name type="scientific">Pseudonocardia aurantiaca</name>
    <dbReference type="NCBI Taxonomy" id="75290"/>
    <lineage>
        <taxon>Bacteria</taxon>
        <taxon>Bacillati</taxon>
        <taxon>Actinomycetota</taxon>
        <taxon>Actinomycetes</taxon>
        <taxon>Pseudonocardiales</taxon>
        <taxon>Pseudonocardiaceae</taxon>
        <taxon>Pseudonocardia</taxon>
    </lineage>
</organism>
<dbReference type="RefSeq" id="WP_343988645.1">
    <property type="nucleotide sequence ID" value="NZ_BAAAJG010000030.1"/>
</dbReference>
<evidence type="ECO:0000313" key="3">
    <source>
        <dbReference type="Proteomes" id="UP001597145"/>
    </source>
</evidence>
<gene>
    <name evidence="2" type="ORF">ACFSCY_34530</name>
</gene>
<reference evidence="3" key="1">
    <citation type="journal article" date="2019" name="Int. J. Syst. Evol. Microbiol.">
        <title>The Global Catalogue of Microorganisms (GCM) 10K type strain sequencing project: providing services to taxonomists for standard genome sequencing and annotation.</title>
        <authorList>
            <consortium name="The Broad Institute Genomics Platform"/>
            <consortium name="The Broad Institute Genome Sequencing Center for Infectious Disease"/>
            <person name="Wu L."/>
            <person name="Ma J."/>
        </authorList>
    </citation>
    <scope>NUCLEOTIDE SEQUENCE [LARGE SCALE GENOMIC DNA]</scope>
    <source>
        <strain evidence="3">JCM 12165</strain>
    </source>
</reference>
<dbReference type="InterPro" id="IPR036388">
    <property type="entry name" value="WH-like_DNA-bd_sf"/>
</dbReference>
<protein>
    <submittedName>
        <fullName evidence="2">Sigma factor-like helix-turn-helix DNA-binding protein</fullName>
    </submittedName>
</protein>
<dbReference type="Pfam" id="PF04545">
    <property type="entry name" value="Sigma70_r4"/>
    <property type="match status" value="1"/>
</dbReference>
<keyword evidence="3" id="KW-1185">Reference proteome</keyword>
<sequence>MSGRRHVFRDPTARSGMSEDALNRVVSVLVNSFSKREQSLFLLRYGVQDRQPRTYHEIGEVFGVTRGRVIQLLDAMTTKMNAALDAEGLVAEDLLPDVRELRQRLLSAFGPADAKVTQLPSLAYCPIHDSWSDPGILPDWRPPTCGYCPCILGSGTGNGRRRKYCSDACKQSAYRNRKLDNANN</sequence>